<evidence type="ECO:0000313" key="2">
    <source>
        <dbReference type="Proteomes" id="UP000073492"/>
    </source>
</evidence>
<sequence>MDKGRKISVISPYPNILHNLADYTRKTFTGAQKHGYCCKACGSRLLHHTDGGKTVGVKGGAMPGLSAEMMETAVHIWIEEAVLDIPSGGVRYEGEPPGEA</sequence>
<proteinExistence type="predicted"/>
<keyword evidence="2" id="KW-1185">Reference proteome</keyword>
<evidence type="ECO:0000313" key="1">
    <source>
        <dbReference type="EMBL" id="KXT12702.1"/>
    </source>
</evidence>
<name>A0A139IDM5_9PEZI</name>
<dbReference type="InterPro" id="IPR011057">
    <property type="entry name" value="Mss4-like_sf"/>
</dbReference>
<comment type="caution">
    <text evidence="1">The sequence shown here is derived from an EMBL/GenBank/DDBJ whole genome shotgun (WGS) entry which is preliminary data.</text>
</comment>
<dbReference type="EMBL" id="LFZO01000142">
    <property type="protein sequence ID" value="KXT12702.1"/>
    <property type="molecule type" value="Genomic_DNA"/>
</dbReference>
<dbReference type="OrthoDB" id="5290969at2759"/>
<dbReference type="SUPFAM" id="SSF51316">
    <property type="entry name" value="Mss4-like"/>
    <property type="match status" value="1"/>
</dbReference>
<protein>
    <recommendedName>
        <fullName evidence="3">CENP-V/GFA domain-containing protein</fullName>
    </recommendedName>
</protein>
<evidence type="ECO:0008006" key="3">
    <source>
        <dbReference type="Google" id="ProtNLM"/>
    </source>
</evidence>
<organism evidence="1 2">
    <name type="scientific">Pseudocercospora musae</name>
    <dbReference type="NCBI Taxonomy" id="113226"/>
    <lineage>
        <taxon>Eukaryota</taxon>
        <taxon>Fungi</taxon>
        <taxon>Dikarya</taxon>
        <taxon>Ascomycota</taxon>
        <taxon>Pezizomycotina</taxon>
        <taxon>Dothideomycetes</taxon>
        <taxon>Dothideomycetidae</taxon>
        <taxon>Mycosphaerellales</taxon>
        <taxon>Mycosphaerellaceae</taxon>
        <taxon>Pseudocercospora</taxon>
    </lineage>
</organism>
<accession>A0A139IDM5</accession>
<dbReference type="AlphaFoldDB" id="A0A139IDM5"/>
<gene>
    <name evidence="1" type="ORF">AC579_5221</name>
</gene>
<reference evidence="1 2" key="1">
    <citation type="submission" date="2015-07" db="EMBL/GenBank/DDBJ databases">
        <title>Comparative genomics of the Sigatoka disease complex on banana suggests a link between parallel evolutionary changes in Pseudocercospora fijiensis and Pseudocercospora eumusae and increased virulence on the banana host.</title>
        <authorList>
            <person name="Chang T.-C."/>
            <person name="Salvucci A."/>
            <person name="Crous P.W."/>
            <person name="Stergiopoulos I."/>
        </authorList>
    </citation>
    <scope>NUCLEOTIDE SEQUENCE [LARGE SCALE GENOMIC DNA]</scope>
    <source>
        <strain evidence="1 2">CBS 116634</strain>
    </source>
</reference>
<dbReference type="Proteomes" id="UP000073492">
    <property type="component" value="Unassembled WGS sequence"/>
</dbReference>